<feature type="region of interest" description="Disordered" evidence="1">
    <location>
        <begin position="1"/>
        <end position="21"/>
    </location>
</feature>
<evidence type="ECO:0000313" key="3">
    <source>
        <dbReference type="EMBL" id="ETW14475.1"/>
    </source>
</evidence>
<feature type="transmembrane region" description="Helical" evidence="2">
    <location>
        <begin position="61"/>
        <end position="84"/>
    </location>
</feature>
<organism evidence="3 4">
    <name type="scientific">Roseivivax marinus</name>
    <dbReference type="NCBI Taxonomy" id="1379903"/>
    <lineage>
        <taxon>Bacteria</taxon>
        <taxon>Pseudomonadati</taxon>
        <taxon>Pseudomonadota</taxon>
        <taxon>Alphaproteobacteria</taxon>
        <taxon>Rhodobacterales</taxon>
        <taxon>Roseobacteraceae</taxon>
        <taxon>Roseivivax</taxon>
    </lineage>
</organism>
<feature type="compositionally biased region" description="Basic and acidic residues" evidence="1">
    <location>
        <begin position="1"/>
        <end position="12"/>
    </location>
</feature>
<accession>W4HR53</accession>
<sequence>MSDTARHGHNSHEVFSNPQPSAFDPVMRAALVMIGGALIAAALAIWMGAGRGVADLPALGLIRLGVSCFLGLSGLTCFGAARVIGRTR</sequence>
<evidence type="ECO:0000313" key="4">
    <source>
        <dbReference type="Proteomes" id="UP000019063"/>
    </source>
</evidence>
<keyword evidence="2" id="KW-0472">Membrane</keyword>
<dbReference type="Proteomes" id="UP000019063">
    <property type="component" value="Unassembled WGS sequence"/>
</dbReference>
<dbReference type="EMBL" id="AQQW01000001">
    <property type="protein sequence ID" value="ETW14475.1"/>
    <property type="molecule type" value="Genomic_DNA"/>
</dbReference>
<evidence type="ECO:0000256" key="2">
    <source>
        <dbReference type="SAM" id="Phobius"/>
    </source>
</evidence>
<comment type="caution">
    <text evidence="3">The sequence shown here is derived from an EMBL/GenBank/DDBJ whole genome shotgun (WGS) entry which is preliminary data.</text>
</comment>
<keyword evidence="2" id="KW-1133">Transmembrane helix</keyword>
<protein>
    <submittedName>
        <fullName evidence="3">Uncharacterized protein</fullName>
    </submittedName>
</protein>
<keyword evidence="4" id="KW-1185">Reference proteome</keyword>
<dbReference type="STRING" id="1379903.ATO8_01160"/>
<evidence type="ECO:0000256" key="1">
    <source>
        <dbReference type="SAM" id="MobiDB-lite"/>
    </source>
</evidence>
<gene>
    <name evidence="3" type="ORF">ATO8_01160</name>
</gene>
<dbReference type="RefSeq" id="WP_043841371.1">
    <property type="nucleotide sequence ID" value="NZ_AQQW01000001.1"/>
</dbReference>
<dbReference type="AlphaFoldDB" id="W4HR53"/>
<feature type="transmembrane region" description="Helical" evidence="2">
    <location>
        <begin position="29"/>
        <end position="49"/>
    </location>
</feature>
<reference evidence="3 4" key="1">
    <citation type="journal article" date="2014" name="Antonie Van Leeuwenhoek">
        <title>Roseivivax atlanticus sp. nov., isolated from surface seawater of the Atlantic Ocean.</title>
        <authorList>
            <person name="Li G."/>
            <person name="Lai Q."/>
            <person name="Liu X."/>
            <person name="Sun F."/>
            <person name="Shao Z."/>
        </authorList>
    </citation>
    <scope>NUCLEOTIDE SEQUENCE [LARGE SCALE GENOMIC DNA]</scope>
    <source>
        <strain evidence="3 4">22II-s10s</strain>
    </source>
</reference>
<keyword evidence="2" id="KW-0812">Transmembrane</keyword>
<name>W4HR53_9RHOB</name>
<proteinExistence type="predicted"/>